<proteinExistence type="predicted"/>
<dbReference type="InterPro" id="IPR008551">
    <property type="entry name" value="TANGO2"/>
</dbReference>
<evidence type="ECO:0008006" key="3">
    <source>
        <dbReference type="Google" id="ProtNLM"/>
    </source>
</evidence>
<evidence type="ECO:0000313" key="1">
    <source>
        <dbReference type="EMBL" id="KAF9607958.1"/>
    </source>
</evidence>
<sequence>MCIAVFIWQDHPFYPLLLLSNRDEYYNRATKPVAWWEGGEVLGGRDEVAGGTWLACTRHGRLAFLTNVAELSQLPEAKSRGNLPLQFLQGWMSPMEFAKEVLKDADQYNGFNLVLSDLCSKTMVYVTNRPKGESSVQKVSTGIHVLSNAQLDTPWQKAERLGRSFKELLDIYGSSEVPVELMVEKLMTDTTKADIHRLPGVRSFEMEYNVSSIFVEFDTPEVTFITYLKVA</sequence>
<dbReference type="PANTHER" id="PTHR17985">
    <property type="entry name" value="SER/THR-RICH PROTEIN T10 IN DGCR REGION"/>
    <property type="match status" value="1"/>
</dbReference>
<dbReference type="Pfam" id="PF05742">
    <property type="entry name" value="TANGO2"/>
    <property type="match status" value="1"/>
</dbReference>
<accession>A0A835LTV2</accession>
<dbReference type="EMBL" id="JADFTS010000004">
    <property type="protein sequence ID" value="KAF9607958.1"/>
    <property type="molecule type" value="Genomic_DNA"/>
</dbReference>
<dbReference type="Proteomes" id="UP000631114">
    <property type="component" value="Unassembled WGS sequence"/>
</dbReference>
<dbReference type="AlphaFoldDB" id="A0A835LTV2"/>
<comment type="caution">
    <text evidence="1">The sequence shown here is derived from an EMBL/GenBank/DDBJ whole genome shotgun (WGS) entry which is preliminary data.</text>
</comment>
<name>A0A835LTV2_9MAGN</name>
<keyword evidence="2" id="KW-1185">Reference proteome</keyword>
<evidence type="ECO:0000313" key="2">
    <source>
        <dbReference type="Proteomes" id="UP000631114"/>
    </source>
</evidence>
<dbReference type="PANTHER" id="PTHR17985:SF8">
    <property type="entry name" value="TRANSPORT AND GOLGI ORGANIZATION PROTEIN 2 HOMOLOG"/>
    <property type="match status" value="1"/>
</dbReference>
<organism evidence="1 2">
    <name type="scientific">Coptis chinensis</name>
    <dbReference type="NCBI Taxonomy" id="261450"/>
    <lineage>
        <taxon>Eukaryota</taxon>
        <taxon>Viridiplantae</taxon>
        <taxon>Streptophyta</taxon>
        <taxon>Embryophyta</taxon>
        <taxon>Tracheophyta</taxon>
        <taxon>Spermatophyta</taxon>
        <taxon>Magnoliopsida</taxon>
        <taxon>Ranunculales</taxon>
        <taxon>Ranunculaceae</taxon>
        <taxon>Coptidoideae</taxon>
        <taxon>Coptis</taxon>
    </lineage>
</organism>
<gene>
    <name evidence="1" type="ORF">IFM89_003878</name>
</gene>
<reference evidence="1 2" key="1">
    <citation type="submission" date="2020-10" db="EMBL/GenBank/DDBJ databases">
        <title>The Coptis chinensis genome and diversification of protoberbering-type alkaloids.</title>
        <authorList>
            <person name="Wang B."/>
            <person name="Shu S."/>
            <person name="Song C."/>
            <person name="Liu Y."/>
        </authorList>
    </citation>
    <scope>NUCLEOTIDE SEQUENCE [LARGE SCALE GENOMIC DNA]</scope>
    <source>
        <strain evidence="1">HL-2020</strain>
        <tissue evidence="1">Leaf</tissue>
    </source>
</reference>
<protein>
    <recommendedName>
        <fullName evidence="3">Transport and Golgi organization 2 homolog</fullName>
    </recommendedName>
</protein>
<dbReference type="OrthoDB" id="21449at2759"/>